<accession>A0ABV5ZXP3</accession>
<proteinExistence type="predicted"/>
<keyword evidence="2" id="KW-0472">Membrane</keyword>
<feature type="transmembrane region" description="Helical" evidence="2">
    <location>
        <begin position="104"/>
        <end position="123"/>
    </location>
</feature>
<dbReference type="EMBL" id="JBHLZU010000014">
    <property type="protein sequence ID" value="MFB9905663.1"/>
    <property type="molecule type" value="Genomic_DNA"/>
</dbReference>
<dbReference type="Proteomes" id="UP001589693">
    <property type="component" value="Unassembled WGS sequence"/>
</dbReference>
<feature type="transmembrane region" description="Helical" evidence="2">
    <location>
        <begin position="36"/>
        <end position="59"/>
    </location>
</feature>
<evidence type="ECO:0000313" key="5">
    <source>
        <dbReference type="Proteomes" id="UP001589693"/>
    </source>
</evidence>
<protein>
    <submittedName>
        <fullName evidence="4">MAB_1171c family putative transporter</fullName>
    </submittedName>
</protein>
<feature type="transmembrane region" description="Helical" evidence="2">
    <location>
        <begin position="6"/>
        <end position="24"/>
    </location>
</feature>
<feature type="transmembrane region" description="Helical" evidence="2">
    <location>
        <begin position="143"/>
        <end position="161"/>
    </location>
</feature>
<organism evidence="4 5">
    <name type="scientific">Allokutzneria oryzae</name>
    <dbReference type="NCBI Taxonomy" id="1378989"/>
    <lineage>
        <taxon>Bacteria</taxon>
        <taxon>Bacillati</taxon>
        <taxon>Actinomycetota</taxon>
        <taxon>Actinomycetes</taxon>
        <taxon>Pseudonocardiales</taxon>
        <taxon>Pseudonocardiaceae</taxon>
        <taxon>Allokutzneria</taxon>
    </lineage>
</organism>
<comment type="caution">
    <text evidence="4">The sequence shown here is derived from an EMBL/GenBank/DDBJ whole genome shotgun (WGS) entry which is preliminary data.</text>
</comment>
<evidence type="ECO:0000259" key="3">
    <source>
        <dbReference type="Pfam" id="PF20182"/>
    </source>
</evidence>
<dbReference type="InterPro" id="IPR046675">
    <property type="entry name" value="DUF6545"/>
</dbReference>
<dbReference type="RefSeq" id="WP_377852966.1">
    <property type="nucleotide sequence ID" value="NZ_JBHLZU010000014.1"/>
</dbReference>
<name>A0ABV5ZXP3_9PSEU</name>
<evidence type="ECO:0000256" key="1">
    <source>
        <dbReference type="SAM" id="MobiDB-lite"/>
    </source>
</evidence>
<feature type="region of interest" description="Disordered" evidence="1">
    <location>
        <begin position="353"/>
        <end position="376"/>
    </location>
</feature>
<keyword evidence="2" id="KW-1133">Transmembrane helix</keyword>
<dbReference type="Pfam" id="PF20182">
    <property type="entry name" value="DUF6545"/>
    <property type="match status" value="1"/>
</dbReference>
<dbReference type="InterPro" id="IPR050039">
    <property type="entry name" value="MAB_1171c-like"/>
</dbReference>
<dbReference type="NCBIfam" id="NF042915">
    <property type="entry name" value="MAB_1171c_fam"/>
    <property type="match status" value="1"/>
</dbReference>
<gene>
    <name evidence="4" type="ORF">ACFFQA_17150</name>
</gene>
<evidence type="ECO:0000313" key="4">
    <source>
        <dbReference type="EMBL" id="MFB9905663.1"/>
    </source>
</evidence>
<feature type="compositionally biased region" description="Pro residues" evidence="1">
    <location>
        <begin position="357"/>
        <end position="368"/>
    </location>
</feature>
<evidence type="ECO:0000256" key="2">
    <source>
        <dbReference type="SAM" id="Phobius"/>
    </source>
</evidence>
<feature type="transmembrane region" description="Helical" evidence="2">
    <location>
        <begin position="182"/>
        <end position="201"/>
    </location>
</feature>
<reference evidence="4 5" key="1">
    <citation type="submission" date="2024-09" db="EMBL/GenBank/DDBJ databases">
        <authorList>
            <person name="Sun Q."/>
            <person name="Mori K."/>
        </authorList>
    </citation>
    <scope>NUCLEOTIDE SEQUENCE [LARGE SCALE GENOMIC DNA]</scope>
    <source>
        <strain evidence="4 5">TBRC 7907</strain>
    </source>
</reference>
<keyword evidence="5" id="KW-1185">Reference proteome</keyword>
<feature type="transmembrane region" description="Helical" evidence="2">
    <location>
        <begin position="71"/>
        <end position="92"/>
    </location>
</feature>
<sequence length="392" mass="43452">MIDWLRFVVPAFLVWAFVTLRMAGGQHRANSPARRAIMLALFSLAISMTVLTPAPYAALAELTGVPNVARLVGHSLMLVVAWAIHIFVLSLNRPNDLAWPSTHRYTAGMVLTFVGMAVTFLLADLPVDDVRFAGRYSGQPWVLEYWLVFLCYMLPAFWSLVGNGWRLGGLAANPLVRLGMRLIALGSLAAFVYHVHKALVFASDEYHLPYPEEDLTALDKYLTPASALLALAGVMMPVLGQRLRLPELFEWLHRYRTYHTLRPLWLALYRANPHIALEPPASRLSELLMPGDIELRLYRRVIEIRDGRLALQPFVDDKVAEAARERAQRDGATGQALEVATEAAVLAAALRASERPTPAPGPHHPPAEVPGGGDLDSDMAFLSEVARAYRRA</sequence>
<feature type="domain" description="DUF6545" evidence="3">
    <location>
        <begin position="250"/>
        <end position="391"/>
    </location>
</feature>
<feature type="transmembrane region" description="Helical" evidence="2">
    <location>
        <begin position="221"/>
        <end position="239"/>
    </location>
</feature>
<keyword evidence="2" id="KW-0812">Transmembrane</keyword>